<dbReference type="EMBL" id="CP058579">
    <property type="protein sequence ID" value="QLG61758.1"/>
    <property type="molecule type" value="Genomic_DNA"/>
</dbReference>
<protein>
    <submittedName>
        <fullName evidence="1">Uncharacterized protein</fullName>
    </submittedName>
</protein>
<dbReference type="GeneID" id="56037484"/>
<dbReference type="Proteomes" id="UP000509626">
    <property type="component" value="Chromosome"/>
</dbReference>
<dbReference type="KEGG" id="halu:HUG12_08455"/>
<organism evidence="1 2">
    <name type="scientific">Halorarum salinum</name>
    <dbReference type="NCBI Taxonomy" id="2743089"/>
    <lineage>
        <taxon>Archaea</taxon>
        <taxon>Methanobacteriati</taxon>
        <taxon>Methanobacteriota</taxon>
        <taxon>Stenosarchaea group</taxon>
        <taxon>Halobacteria</taxon>
        <taxon>Halobacteriales</taxon>
        <taxon>Haloferacaceae</taxon>
        <taxon>Halorarum</taxon>
    </lineage>
</organism>
<evidence type="ECO:0000313" key="2">
    <source>
        <dbReference type="Proteomes" id="UP000509626"/>
    </source>
</evidence>
<reference evidence="1 2" key="1">
    <citation type="submission" date="2020-06" db="EMBL/GenBank/DDBJ databases">
        <title>NJ-3-1, isolated from saline soil.</title>
        <authorList>
            <person name="Cui H.L."/>
            <person name="Shi X."/>
        </authorList>
    </citation>
    <scope>NUCLEOTIDE SEQUENCE [LARGE SCALE GENOMIC DNA]</scope>
    <source>
        <strain evidence="1 2">NJ-3-1</strain>
    </source>
</reference>
<accession>A0A7D5QAI1</accession>
<evidence type="ECO:0000313" key="1">
    <source>
        <dbReference type="EMBL" id="QLG61758.1"/>
    </source>
</evidence>
<dbReference type="AlphaFoldDB" id="A0A7D5QAI1"/>
<sequence length="51" mass="5572">MTSVECSGCDAVVDEAEATSLTELYGIRPARDPQFCRDCVDRFESGLHGSF</sequence>
<keyword evidence="2" id="KW-1185">Reference proteome</keyword>
<proteinExistence type="predicted"/>
<gene>
    <name evidence="1" type="ORF">HUG12_08455</name>
</gene>
<name>A0A7D5QAI1_9EURY</name>
<dbReference type="RefSeq" id="WP_179268343.1">
    <property type="nucleotide sequence ID" value="NZ_CP058579.1"/>
</dbReference>